<name>A0A1H5QNN0_9PSEU</name>
<evidence type="ECO:0008006" key="4">
    <source>
        <dbReference type="Google" id="ProtNLM"/>
    </source>
</evidence>
<organism evidence="2 3">
    <name type="scientific">Amycolatopsis pretoriensis</name>
    <dbReference type="NCBI Taxonomy" id="218821"/>
    <lineage>
        <taxon>Bacteria</taxon>
        <taxon>Bacillati</taxon>
        <taxon>Actinomycetota</taxon>
        <taxon>Actinomycetes</taxon>
        <taxon>Pseudonocardiales</taxon>
        <taxon>Pseudonocardiaceae</taxon>
        <taxon>Amycolatopsis</taxon>
    </lineage>
</organism>
<dbReference type="Gene3D" id="3.90.280.10">
    <property type="entry name" value="PEBP-like"/>
    <property type="match status" value="1"/>
</dbReference>
<protein>
    <recommendedName>
        <fullName evidence="4">Phospholipid-binding protein, PBP family</fullName>
    </recommendedName>
</protein>
<dbReference type="SUPFAM" id="SSF49777">
    <property type="entry name" value="PEBP-like"/>
    <property type="match status" value="1"/>
</dbReference>
<dbReference type="RefSeq" id="WP_086673302.1">
    <property type="nucleotide sequence ID" value="NZ_FNUJ01000003.1"/>
</dbReference>
<gene>
    <name evidence="2" type="ORF">SAMN05421837_103985</name>
</gene>
<accession>A0A1H5QNN0</accession>
<sequence length="175" mass="18652">MNLTRTVAPDPYLLLPECGSFTLESPDVEDGRQTAQVHVLDGGNRSPQLDWADFPDETKGFAVTCFDPDAPTPSGFWHWLVLDLPASVTGLEQGAGAPGGSLPAGAFQLRNDFGSVGYGGAAPPPGDRPHRYYFAVHALDVDRVGVDRDTSPAAASFSLVFHTLARALVVPVYSR</sequence>
<comment type="similarity">
    <text evidence="1">Belongs to the UPF0098 family.</text>
</comment>
<dbReference type="Proteomes" id="UP000198878">
    <property type="component" value="Unassembled WGS sequence"/>
</dbReference>
<dbReference type="AlphaFoldDB" id="A0A1H5QNN0"/>
<dbReference type="STRING" id="218821.SAMN05421837_103985"/>
<dbReference type="PANTHER" id="PTHR30289:SF1">
    <property type="entry name" value="PEBP (PHOSPHATIDYLETHANOLAMINE-BINDING PROTEIN) FAMILY PROTEIN"/>
    <property type="match status" value="1"/>
</dbReference>
<dbReference type="NCBIfam" id="TIGR00481">
    <property type="entry name" value="YbhB/YbcL family Raf kinase inhibitor-like protein"/>
    <property type="match status" value="1"/>
</dbReference>
<dbReference type="OrthoDB" id="9797506at2"/>
<evidence type="ECO:0000313" key="2">
    <source>
        <dbReference type="EMBL" id="SEF27669.1"/>
    </source>
</evidence>
<dbReference type="InterPro" id="IPR036610">
    <property type="entry name" value="PEBP-like_sf"/>
</dbReference>
<proteinExistence type="inferred from homology"/>
<dbReference type="InterPro" id="IPR005247">
    <property type="entry name" value="YbhB_YbcL/LppC-like"/>
</dbReference>
<reference evidence="3" key="1">
    <citation type="submission" date="2016-10" db="EMBL/GenBank/DDBJ databases">
        <authorList>
            <person name="Varghese N."/>
            <person name="Submissions S."/>
        </authorList>
    </citation>
    <scope>NUCLEOTIDE SEQUENCE [LARGE SCALE GENOMIC DNA]</scope>
    <source>
        <strain evidence="3">DSM 44654</strain>
    </source>
</reference>
<dbReference type="InterPro" id="IPR008914">
    <property type="entry name" value="PEBP"/>
</dbReference>
<evidence type="ECO:0000256" key="1">
    <source>
        <dbReference type="ARBA" id="ARBA00007120"/>
    </source>
</evidence>
<evidence type="ECO:0000313" key="3">
    <source>
        <dbReference type="Proteomes" id="UP000198878"/>
    </source>
</evidence>
<dbReference type="EMBL" id="FNUJ01000003">
    <property type="protein sequence ID" value="SEF27669.1"/>
    <property type="molecule type" value="Genomic_DNA"/>
</dbReference>
<dbReference type="Pfam" id="PF01161">
    <property type="entry name" value="PBP"/>
    <property type="match status" value="1"/>
</dbReference>
<keyword evidence="3" id="KW-1185">Reference proteome</keyword>
<dbReference type="PANTHER" id="PTHR30289">
    <property type="entry name" value="UNCHARACTERIZED PROTEIN YBCL-RELATED"/>
    <property type="match status" value="1"/>
</dbReference>
<dbReference type="CDD" id="cd00865">
    <property type="entry name" value="PEBP_bact_arch"/>
    <property type="match status" value="1"/>
</dbReference>